<gene>
    <name evidence="1" type="ORF">Pla133_31830</name>
</gene>
<dbReference type="EMBL" id="CP036287">
    <property type="protein sequence ID" value="QDU68089.1"/>
    <property type="molecule type" value="Genomic_DNA"/>
</dbReference>
<protein>
    <submittedName>
        <fullName evidence="1">Uncharacterized protein</fullName>
    </submittedName>
</protein>
<dbReference type="Proteomes" id="UP000316921">
    <property type="component" value="Chromosome"/>
</dbReference>
<accession>A0A518BM82</accession>
<sequence>MTSSLSTTGRVPKINGGSRPIVWGDRAAVRSRISNFLPTVADAGYMETFMGWELICRDERDLAELASTLAPDEVARTRVHADPFGVVAYLEVERRG</sequence>
<evidence type="ECO:0000313" key="2">
    <source>
        <dbReference type="Proteomes" id="UP000316921"/>
    </source>
</evidence>
<dbReference type="RefSeq" id="WP_145066809.1">
    <property type="nucleotide sequence ID" value="NZ_CP036287.1"/>
</dbReference>
<organism evidence="1 2">
    <name type="scientific">Engelhardtia mirabilis</name>
    <dbReference type="NCBI Taxonomy" id="2528011"/>
    <lineage>
        <taxon>Bacteria</taxon>
        <taxon>Pseudomonadati</taxon>
        <taxon>Planctomycetota</taxon>
        <taxon>Planctomycetia</taxon>
        <taxon>Planctomycetia incertae sedis</taxon>
        <taxon>Engelhardtia</taxon>
    </lineage>
</organism>
<keyword evidence="2" id="KW-1185">Reference proteome</keyword>
<proteinExistence type="predicted"/>
<reference evidence="1 2" key="1">
    <citation type="submission" date="2019-02" db="EMBL/GenBank/DDBJ databases">
        <title>Deep-cultivation of Planctomycetes and their phenomic and genomic characterization uncovers novel biology.</title>
        <authorList>
            <person name="Wiegand S."/>
            <person name="Jogler M."/>
            <person name="Boedeker C."/>
            <person name="Pinto D."/>
            <person name="Vollmers J."/>
            <person name="Rivas-Marin E."/>
            <person name="Kohn T."/>
            <person name="Peeters S.H."/>
            <person name="Heuer A."/>
            <person name="Rast P."/>
            <person name="Oberbeckmann S."/>
            <person name="Bunk B."/>
            <person name="Jeske O."/>
            <person name="Meyerdierks A."/>
            <person name="Storesund J.E."/>
            <person name="Kallscheuer N."/>
            <person name="Luecker S."/>
            <person name="Lage O.M."/>
            <person name="Pohl T."/>
            <person name="Merkel B.J."/>
            <person name="Hornburger P."/>
            <person name="Mueller R.-W."/>
            <person name="Bruemmer F."/>
            <person name="Labrenz M."/>
            <person name="Spormann A.M."/>
            <person name="Op den Camp H."/>
            <person name="Overmann J."/>
            <person name="Amann R."/>
            <person name="Jetten M.S.M."/>
            <person name="Mascher T."/>
            <person name="Medema M.H."/>
            <person name="Devos D.P."/>
            <person name="Kaster A.-K."/>
            <person name="Ovreas L."/>
            <person name="Rohde M."/>
            <person name="Galperin M.Y."/>
            <person name="Jogler C."/>
        </authorList>
    </citation>
    <scope>NUCLEOTIDE SEQUENCE [LARGE SCALE GENOMIC DNA]</scope>
    <source>
        <strain evidence="1 2">Pla133</strain>
    </source>
</reference>
<dbReference type="AlphaFoldDB" id="A0A518BM82"/>
<name>A0A518BM82_9BACT</name>
<dbReference type="KEGG" id="pbap:Pla133_31830"/>
<evidence type="ECO:0000313" key="1">
    <source>
        <dbReference type="EMBL" id="QDU68089.1"/>
    </source>
</evidence>